<dbReference type="Proteomes" id="UP000235731">
    <property type="component" value="Unassembled WGS sequence"/>
</dbReference>
<reference evidence="9 10" key="1">
    <citation type="submission" date="2018-01" db="EMBL/GenBank/DDBJ databases">
        <title>Metagenomic assembled genomes from two thermal pools in the Uzon Caldera, Kamchatka, Russia.</title>
        <authorList>
            <person name="Wilkins L."/>
            <person name="Ettinger C."/>
        </authorList>
    </citation>
    <scope>NUCLEOTIDE SEQUENCE [LARGE SCALE GENOMIC DNA]</scope>
    <source>
        <strain evidence="9">ZAV-15</strain>
    </source>
</reference>
<keyword evidence="4 6" id="KW-0689">Ribosomal protein</keyword>
<comment type="caution">
    <text evidence="9">The sequence shown here is derived from an EMBL/GenBank/DDBJ whole genome shotgun (WGS) entry which is preliminary data.</text>
</comment>
<evidence type="ECO:0000256" key="7">
    <source>
        <dbReference type="RuleBase" id="RU003619"/>
    </source>
</evidence>
<dbReference type="EMBL" id="PNIE01000046">
    <property type="protein sequence ID" value="PMP63076.1"/>
    <property type="molecule type" value="Genomic_DNA"/>
</dbReference>
<dbReference type="InterPro" id="IPR036823">
    <property type="entry name" value="Ribosomal_uS7_dom_sf"/>
</dbReference>
<dbReference type="PROSITE" id="PS00052">
    <property type="entry name" value="RIBOSOMAL_S7"/>
    <property type="match status" value="1"/>
</dbReference>
<evidence type="ECO:0000259" key="8">
    <source>
        <dbReference type="Pfam" id="PF00177"/>
    </source>
</evidence>
<dbReference type="InterPro" id="IPR000235">
    <property type="entry name" value="Ribosomal_uS7"/>
</dbReference>
<dbReference type="Pfam" id="PF00177">
    <property type="entry name" value="Ribosomal_S7"/>
    <property type="match status" value="1"/>
</dbReference>
<evidence type="ECO:0000256" key="2">
    <source>
        <dbReference type="ARBA" id="ARBA00022730"/>
    </source>
</evidence>
<dbReference type="GO" id="GO:0000049">
    <property type="term" value="F:tRNA binding"/>
    <property type="evidence" value="ECO:0007669"/>
    <property type="project" value="UniProtKB-UniRule"/>
</dbReference>
<sequence length="157" mass="18199">MPRKGPVPKREIAPDPKFGSVLVAKFINNLMRDGKKNKSRKIFYSALEILREKSGGEDPLKIFEAAVEKVKPLLETRSRRIGGANYQVPMEVRPERQISLAIKWIINVARSRPEKTMVERLANELWDAYNERGAAIKKRDDTHRMAESNRVFAHFRW</sequence>
<evidence type="ECO:0000313" key="9">
    <source>
        <dbReference type="EMBL" id="PMP63076.1"/>
    </source>
</evidence>
<evidence type="ECO:0000313" key="10">
    <source>
        <dbReference type="Proteomes" id="UP000235731"/>
    </source>
</evidence>
<organism evidence="9 10">
    <name type="scientific">Caldimicrobium thiodismutans</name>
    <dbReference type="NCBI Taxonomy" id="1653476"/>
    <lineage>
        <taxon>Bacteria</taxon>
        <taxon>Pseudomonadati</taxon>
        <taxon>Thermodesulfobacteriota</taxon>
        <taxon>Thermodesulfobacteria</taxon>
        <taxon>Thermodesulfobacteriales</taxon>
        <taxon>Thermodesulfobacteriaceae</taxon>
        <taxon>Caldimicrobium</taxon>
    </lineage>
</organism>
<dbReference type="FunFam" id="1.10.455.10:FF:000001">
    <property type="entry name" value="30S ribosomal protein S7"/>
    <property type="match status" value="1"/>
</dbReference>
<dbReference type="SUPFAM" id="SSF47973">
    <property type="entry name" value="Ribosomal protein S7"/>
    <property type="match status" value="1"/>
</dbReference>
<evidence type="ECO:0000256" key="5">
    <source>
        <dbReference type="ARBA" id="ARBA00023274"/>
    </source>
</evidence>
<keyword evidence="3 6" id="KW-0694">RNA-binding</keyword>
<keyword evidence="2 6" id="KW-0699">rRNA-binding</keyword>
<dbReference type="CDD" id="cd14869">
    <property type="entry name" value="uS7_Bacteria"/>
    <property type="match status" value="1"/>
</dbReference>
<protein>
    <recommendedName>
        <fullName evidence="6">Small ribosomal subunit protein uS7</fullName>
    </recommendedName>
</protein>
<dbReference type="HAMAP" id="MF_00480_B">
    <property type="entry name" value="Ribosomal_uS7_B"/>
    <property type="match status" value="1"/>
</dbReference>
<proteinExistence type="inferred from homology"/>
<dbReference type="GO" id="GO:0015935">
    <property type="term" value="C:small ribosomal subunit"/>
    <property type="evidence" value="ECO:0007669"/>
    <property type="project" value="InterPro"/>
</dbReference>
<dbReference type="InterPro" id="IPR005717">
    <property type="entry name" value="Ribosomal_uS7_bac/org-type"/>
</dbReference>
<dbReference type="InterPro" id="IPR020606">
    <property type="entry name" value="Ribosomal_uS7_CS"/>
</dbReference>
<accession>A0A2N7PJU4</accession>
<dbReference type="PIRSF" id="PIRSF002122">
    <property type="entry name" value="RPS7p_RPS7a_RPS5e_RPS7o"/>
    <property type="match status" value="1"/>
</dbReference>
<dbReference type="GO" id="GO:0019843">
    <property type="term" value="F:rRNA binding"/>
    <property type="evidence" value="ECO:0007669"/>
    <property type="project" value="UniProtKB-UniRule"/>
</dbReference>
<name>A0A2N7PJU4_9BACT</name>
<feature type="domain" description="Small ribosomal subunit protein uS7" evidence="8">
    <location>
        <begin position="2"/>
        <end position="150"/>
    </location>
</feature>
<dbReference type="AlphaFoldDB" id="A0A2N7PJU4"/>
<dbReference type="GO" id="GO:0003735">
    <property type="term" value="F:structural constituent of ribosome"/>
    <property type="evidence" value="ECO:0007669"/>
    <property type="project" value="InterPro"/>
</dbReference>
<dbReference type="GO" id="GO:0006412">
    <property type="term" value="P:translation"/>
    <property type="evidence" value="ECO:0007669"/>
    <property type="project" value="UniProtKB-UniRule"/>
</dbReference>
<dbReference type="Gene3D" id="1.10.455.10">
    <property type="entry name" value="Ribosomal protein S7 domain"/>
    <property type="match status" value="1"/>
</dbReference>
<keyword evidence="6" id="KW-0820">tRNA-binding</keyword>
<dbReference type="InterPro" id="IPR023798">
    <property type="entry name" value="Ribosomal_uS7_dom"/>
</dbReference>
<evidence type="ECO:0000256" key="1">
    <source>
        <dbReference type="ARBA" id="ARBA00007151"/>
    </source>
</evidence>
<gene>
    <name evidence="6" type="primary">rpsG</name>
    <name evidence="9" type="ORF">C0197_03445</name>
</gene>
<dbReference type="NCBIfam" id="TIGR01029">
    <property type="entry name" value="rpsG_bact"/>
    <property type="match status" value="1"/>
</dbReference>
<dbReference type="PANTHER" id="PTHR11205">
    <property type="entry name" value="RIBOSOMAL PROTEIN S7"/>
    <property type="match status" value="1"/>
</dbReference>
<keyword evidence="5 6" id="KW-0687">Ribonucleoprotein</keyword>
<comment type="function">
    <text evidence="6">One of the primary rRNA binding proteins, it binds directly to 16S rRNA where it nucleates assembly of the head domain of the 30S subunit. Is located at the subunit interface close to the decoding center, probably blocks exit of the E-site tRNA.</text>
</comment>
<evidence type="ECO:0000256" key="4">
    <source>
        <dbReference type="ARBA" id="ARBA00022980"/>
    </source>
</evidence>
<comment type="subunit">
    <text evidence="6">Part of the 30S ribosomal subunit. Contacts proteins S9 and S11.</text>
</comment>
<comment type="similarity">
    <text evidence="1 6 7">Belongs to the universal ribosomal protein uS7 family.</text>
</comment>
<evidence type="ECO:0000256" key="6">
    <source>
        <dbReference type="HAMAP-Rule" id="MF_00480"/>
    </source>
</evidence>
<evidence type="ECO:0000256" key="3">
    <source>
        <dbReference type="ARBA" id="ARBA00022884"/>
    </source>
</evidence>